<dbReference type="GO" id="GO:0051213">
    <property type="term" value="F:dioxygenase activity"/>
    <property type="evidence" value="ECO:0007669"/>
    <property type="project" value="UniProtKB-KW"/>
</dbReference>
<sequence length="130" mass="14589">MTLTGFSHVNVRTSRLDEMVAWYGDILDMHPGPRPDFRFAGAWLYIGDNPFIHLVEVAAEPQAREPKIEHYAFDATGMAEFAAKLDRRGIAYSVDPVPGFPLVQINCHDPDGNHIHIDFSREEAEAAQLV</sequence>
<gene>
    <name evidence="2" type="ORF">SAMN05421759_107122</name>
</gene>
<dbReference type="RefSeq" id="WP_076448456.1">
    <property type="nucleotide sequence ID" value="NZ_FTOQ01000007.1"/>
</dbReference>
<feature type="domain" description="VOC" evidence="1">
    <location>
        <begin position="5"/>
        <end position="120"/>
    </location>
</feature>
<name>A0A1N7NAE4_9RHOB</name>
<dbReference type="InterPro" id="IPR004360">
    <property type="entry name" value="Glyas_Fos-R_dOase_dom"/>
</dbReference>
<protein>
    <submittedName>
        <fullName evidence="2">Glyoxalase/Bleomycin resistance protein/Dioxygenase superfamily protein</fullName>
    </submittedName>
</protein>
<dbReference type="PANTHER" id="PTHR46142">
    <property type="match status" value="1"/>
</dbReference>
<dbReference type="Pfam" id="PF00903">
    <property type="entry name" value="Glyoxalase"/>
    <property type="match status" value="1"/>
</dbReference>
<dbReference type="Gene3D" id="3.10.180.10">
    <property type="entry name" value="2,3-Dihydroxybiphenyl 1,2-Dioxygenase, domain 1"/>
    <property type="match status" value="1"/>
</dbReference>
<keyword evidence="3" id="KW-1185">Reference proteome</keyword>
<reference evidence="3" key="1">
    <citation type="submission" date="2017-01" db="EMBL/GenBank/DDBJ databases">
        <authorList>
            <person name="Varghese N."/>
            <person name="Submissions S."/>
        </authorList>
    </citation>
    <scope>NUCLEOTIDE SEQUENCE [LARGE SCALE GENOMIC DNA]</scope>
    <source>
        <strain evidence="3">DSM 29430</strain>
    </source>
</reference>
<dbReference type="SUPFAM" id="SSF54593">
    <property type="entry name" value="Glyoxalase/Bleomycin resistance protein/Dihydroxybiphenyl dioxygenase"/>
    <property type="match status" value="1"/>
</dbReference>
<organism evidence="2 3">
    <name type="scientific">Roseivivax lentus</name>
    <dbReference type="NCBI Taxonomy" id="633194"/>
    <lineage>
        <taxon>Bacteria</taxon>
        <taxon>Pseudomonadati</taxon>
        <taxon>Pseudomonadota</taxon>
        <taxon>Alphaproteobacteria</taxon>
        <taxon>Rhodobacterales</taxon>
        <taxon>Roseobacteraceae</taxon>
        <taxon>Roseivivax</taxon>
    </lineage>
</organism>
<proteinExistence type="predicted"/>
<keyword evidence="2" id="KW-0560">Oxidoreductase</keyword>
<dbReference type="OrthoDB" id="5243302at2"/>
<dbReference type="STRING" id="633194.SAMN05421759_107122"/>
<dbReference type="EMBL" id="FTOQ01000007">
    <property type="protein sequence ID" value="SIS95208.1"/>
    <property type="molecule type" value="Genomic_DNA"/>
</dbReference>
<dbReference type="Proteomes" id="UP000186684">
    <property type="component" value="Unassembled WGS sequence"/>
</dbReference>
<dbReference type="PROSITE" id="PS51819">
    <property type="entry name" value="VOC"/>
    <property type="match status" value="1"/>
</dbReference>
<evidence type="ECO:0000313" key="2">
    <source>
        <dbReference type="EMBL" id="SIS95208.1"/>
    </source>
</evidence>
<accession>A0A1N7NAE4</accession>
<keyword evidence="2" id="KW-0223">Dioxygenase</keyword>
<dbReference type="PANTHER" id="PTHR46142:SF3">
    <property type="entry name" value="F18B13.24 PROTEIN"/>
    <property type="match status" value="1"/>
</dbReference>
<dbReference type="AlphaFoldDB" id="A0A1N7NAE4"/>
<dbReference type="InterPro" id="IPR029068">
    <property type="entry name" value="Glyas_Bleomycin-R_OHBP_Dase"/>
</dbReference>
<evidence type="ECO:0000259" key="1">
    <source>
        <dbReference type="PROSITE" id="PS51819"/>
    </source>
</evidence>
<dbReference type="InterPro" id="IPR037523">
    <property type="entry name" value="VOC_core"/>
</dbReference>
<evidence type="ECO:0000313" key="3">
    <source>
        <dbReference type="Proteomes" id="UP000186684"/>
    </source>
</evidence>